<evidence type="ECO:0000313" key="1">
    <source>
        <dbReference type="EMBL" id="MCH95957.1"/>
    </source>
</evidence>
<accession>A0A392N833</accession>
<reference evidence="1 2" key="1">
    <citation type="journal article" date="2018" name="Front. Plant Sci.">
        <title>Red Clover (Trifolium pratense) and Zigzag Clover (T. medium) - A Picture of Genomic Similarities and Differences.</title>
        <authorList>
            <person name="Dluhosova J."/>
            <person name="Istvanek J."/>
            <person name="Nedelnik J."/>
            <person name="Repkova J."/>
        </authorList>
    </citation>
    <scope>NUCLEOTIDE SEQUENCE [LARGE SCALE GENOMIC DNA]</scope>
    <source>
        <strain evidence="2">cv. 10/8</strain>
        <tissue evidence="1">Leaf</tissue>
    </source>
</reference>
<dbReference type="Proteomes" id="UP000265520">
    <property type="component" value="Unassembled WGS sequence"/>
</dbReference>
<keyword evidence="2" id="KW-1185">Reference proteome</keyword>
<protein>
    <submittedName>
        <fullName evidence="1">Nodal modulator 1-like</fullName>
    </submittedName>
</protein>
<comment type="caution">
    <text evidence="1">The sequence shown here is derived from an EMBL/GenBank/DDBJ whole genome shotgun (WGS) entry which is preliminary data.</text>
</comment>
<feature type="non-terminal residue" evidence="1">
    <location>
        <position position="1"/>
    </location>
</feature>
<dbReference type="AlphaFoldDB" id="A0A392N833"/>
<evidence type="ECO:0000313" key="2">
    <source>
        <dbReference type="Proteomes" id="UP000265520"/>
    </source>
</evidence>
<name>A0A392N833_9FABA</name>
<organism evidence="1 2">
    <name type="scientific">Trifolium medium</name>
    <dbReference type="NCBI Taxonomy" id="97028"/>
    <lineage>
        <taxon>Eukaryota</taxon>
        <taxon>Viridiplantae</taxon>
        <taxon>Streptophyta</taxon>
        <taxon>Embryophyta</taxon>
        <taxon>Tracheophyta</taxon>
        <taxon>Spermatophyta</taxon>
        <taxon>Magnoliopsida</taxon>
        <taxon>eudicotyledons</taxon>
        <taxon>Gunneridae</taxon>
        <taxon>Pentapetalae</taxon>
        <taxon>rosids</taxon>
        <taxon>fabids</taxon>
        <taxon>Fabales</taxon>
        <taxon>Fabaceae</taxon>
        <taxon>Papilionoideae</taxon>
        <taxon>50 kb inversion clade</taxon>
        <taxon>NPAAA clade</taxon>
        <taxon>Hologalegina</taxon>
        <taxon>IRL clade</taxon>
        <taxon>Trifolieae</taxon>
        <taxon>Trifolium</taxon>
    </lineage>
</organism>
<gene>
    <name evidence="1" type="ORF">A2U01_0016940</name>
</gene>
<proteinExistence type="predicted"/>
<dbReference type="EMBL" id="LXQA010031160">
    <property type="protein sequence ID" value="MCH95957.1"/>
    <property type="molecule type" value="Genomic_DNA"/>
</dbReference>
<sequence length="78" mass="8379">VIPGEYRLSAIASTPDNAAGLMFAPSYIDVAIKSPLLNVEFSQLKKDQVDLLTPILLTAKVSLTFKCPALFLCCAHQG</sequence>